<comment type="caution">
    <text evidence="2">The sequence shown here is derived from an EMBL/GenBank/DDBJ whole genome shotgun (WGS) entry which is preliminary data.</text>
</comment>
<name>A0A540N0G5_MALBA</name>
<dbReference type="EMBL" id="VIEB01000138">
    <property type="protein sequence ID" value="TQE04545.1"/>
    <property type="molecule type" value="Genomic_DNA"/>
</dbReference>
<evidence type="ECO:0000256" key="1">
    <source>
        <dbReference type="SAM" id="MobiDB-lite"/>
    </source>
</evidence>
<protein>
    <submittedName>
        <fullName evidence="2">Uncharacterized protein</fullName>
    </submittedName>
</protein>
<gene>
    <name evidence="2" type="ORF">C1H46_009852</name>
</gene>
<evidence type="ECO:0000313" key="3">
    <source>
        <dbReference type="Proteomes" id="UP000315295"/>
    </source>
</evidence>
<evidence type="ECO:0000313" key="2">
    <source>
        <dbReference type="EMBL" id="TQE04545.1"/>
    </source>
</evidence>
<dbReference type="Proteomes" id="UP000315295">
    <property type="component" value="Unassembled WGS sequence"/>
</dbReference>
<sequence>MILFCCNSLLEGCRLPYPTKPRSKHRINSINQKLSLASNNATTTQSHHHHHTNNVSLKRKCDRIHDVDDGDDDQDRGAAEKKKAKFLNNRDNNVNLNMKKKRVTMNKGKAQVANDLSVLAELPKKFKNVIIGLMHETRLQLLMQKSLTVMDIDGRQGKLLLPRQQTESKNFLKRNDMDRL</sequence>
<feature type="region of interest" description="Disordered" evidence="1">
    <location>
        <begin position="39"/>
        <end position="58"/>
    </location>
</feature>
<feature type="compositionally biased region" description="Basic residues" evidence="1">
    <location>
        <begin position="46"/>
        <end position="58"/>
    </location>
</feature>
<dbReference type="AlphaFoldDB" id="A0A540N0G5"/>
<proteinExistence type="predicted"/>
<dbReference type="STRING" id="106549.A0A540N0G5"/>
<keyword evidence="3" id="KW-1185">Reference proteome</keyword>
<organism evidence="2 3">
    <name type="scientific">Malus baccata</name>
    <name type="common">Siberian crab apple</name>
    <name type="synonym">Pyrus baccata</name>
    <dbReference type="NCBI Taxonomy" id="106549"/>
    <lineage>
        <taxon>Eukaryota</taxon>
        <taxon>Viridiplantae</taxon>
        <taxon>Streptophyta</taxon>
        <taxon>Embryophyta</taxon>
        <taxon>Tracheophyta</taxon>
        <taxon>Spermatophyta</taxon>
        <taxon>Magnoliopsida</taxon>
        <taxon>eudicotyledons</taxon>
        <taxon>Gunneridae</taxon>
        <taxon>Pentapetalae</taxon>
        <taxon>rosids</taxon>
        <taxon>fabids</taxon>
        <taxon>Rosales</taxon>
        <taxon>Rosaceae</taxon>
        <taxon>Amygdaloideae</taxon>
        <taxon>Maleae</taxon>
        <taxon>Malus</taxon>
    </lineage>
</organism>
<accession>A0A540N0G5</accession>
<reference evidence="2 3" key="1">
    <citation type="journal article" date="2019" name="G3 (Bethesda)">
        <title>Sequencing of a Wild Apple (Malus baccata) Genome Unravels the Differences Between Cultivated and Wild Apple Species Regarding Disease Resistance and Cold Tolerance.</title>
        <authorList>
            <person name="Chen X."/>
        </authorList>
    </citation>
    <scope>NUCLEOTIDE SEQUENCE [LARGE SCALE GENOMIC DNA]</scope>
    <source>
        <strain evidence="3">cv. Shandingzi</strain>
        <tissue evidence="2">Leaves</tissue>
    </source>
</reference>